<dbReference type="SUPFAM" id="SSF52540">
    <property type="entry name" value="P-loop containing nucleoside triphosphate hydrolases"/>
    <property type="match status" value="1"/>
</dbReference>
<evidence type="ECO:0000313" key="10">
    <source>
        <dbReference type="EMBL" id="NWK55120.1"/>
    </source>
</evidence>
<dbReference type="InterPro" id="IPR008921">
    <property type="entry name" value="DNA_pol3_clamp-load_cplx_C"/>
</dbReference>
<evidence type="ECO:0000259" key="9">
    <source>
        <dbReference type="Pfam" id="PF06144"/>
    </source>
</evidence>
<protein>
    <recommendedName>
        <fullName evidence="2">DNA polymerase III subunit delta</fullName>
        <ecNumber evidence="1">2.7.7.7</ecNumber>
    </recommendedName>
</protein>
<dbReference type="EMBL" id="JACBAZ010000002">
    <property type="protein sequence ID" value="NWK55120.1"/>
    <property type="molecule type" value="Genomic_DNA"/>
</dbReference>
<evidence type="ECO:0000256" key="5">
    <source>
        <dbReference type="ARBA" id="ARBA00022705"/>
    </source>
</evidence>
<dbReference type="PANTHER" id="PTHR34388">
    <property type="entry name" value="DNA POLYMERASE III SUBUNIT DELTA"/>
    <property type="match status" value="1"/>
</dbReference>
<dbReference type="GO" id="GO:0003677">
    <property type="term" value="F:DNA binding"/>
    <property type="evidence" value="ECO:0007669"/>
    <property type="project" value="InterPro"/>
</dbReference>
<comment type="caution">
    <text evidence="10">The sequence shown here is derived from an EMBL/GenBank/DDBJ whole genome shotgun (WGS) entry which is preliminary data.</text>
</comment>
<evidence type="ECO:0000313" key="11">
    <source>
        <dbReference type="Proteomes" id="UP000557872"/>
    </source>
</evidence>
<dbReference type="Proteomes" id="UP000557872">
    <property type="component" value="Unassembled WGS sequence"/>
</dbReference>
<evidence type="ECO:0000256" key="2">
    <source>
        <dbReference type="ARBA" id="ARBA00017703"/>
    </source>
</evidence>
<feature type="domain" description="DNA polymerase III delta N-terminal" evidence="9">
    <location>
        <begin position="5"/>
        <end position="132"/>
    </location>
</feature>
<dbReference type="NCBIfam" id="TIGR01128">
    <property type="entry name" value="holA"/>
    <property type="match status" value="1"/>
</dbReference>
<evidence type="ECO:0000256" key="1">
    <source>
        <dbReference type="ARBA" id="ARBA00012417"/>
    </source>
</evidence>
<dbReference type="PANTHER" id="PTHR34388:SF1">
    <property type="entry name" value="DNA POLYMERASE III SUBUNIT DELTA"/>
    <property type="match status" value="1"/>
</dbReference>
<dbReference type="InterPro" id="IPR005790">
    <property type="entry name" value="DNA_polIII_delta"/>
</dbReference>
<dbReference type="Pfam" id="PF06144">
    <property type="entry name" value="DNA_pol3_delta"/>
    <property type="match status" value="1"/>
</dbReference>
<dbReference type="InterPro" id="IPR010372">
    <property type="entry name" value="DNA_pol3_delta_N"/>
</dbReference>
<dbReference type="SUPFAM" id="SSF48019">
    <property type="entry name" value="post-AAA+ oligomerization domain-like"/>
    <property type="match status" value="1"/>
</dbReference>
<comment type="similarity">
    <text evidence="7">Belongs to the DNA polymerase HolA subunit family.</text>
</comment>
<proteinExistence type="inferred from homology"/>
<keyword evidence="3 10" id="KW-0808">Transferase</keyword>
<dbReference type="Gene3D" id="3.40.50.300">
    <property type="entry name" value="P-loop containing nucleotide triphosphate hydrolases"/>
    <property type="match status" value="1"/>
</dbReference>
<evidence type="ECO:0000256" key="4">
    <source>
        <dbReference type="ARBA" id="ARBA00022695"/>
    </source>
</evidence>
<keyword evidence="11" id="KW-1185">Reference proteome</keyword>
<dbReference type="RefSeq" id="WP_178931658.1">
    <property type="nucleotide sequence ID" value="NZ_JACBAZ010000002.1"/>
</dbReference>
<dbReference type="GO" id="GO:0006261">
    <property type="term" value="P:DNA-templated DNA replication"/>
    <property type="evidence" value="ECO:0007669"/>
    <property type="project" value="TreeGrafter"/>
</dbReference>
<organism evidence="10 11">
    <name type="scientific">Oceaniferula marina</name>
    <dbReference type="NCBI Taxonomy" id="2748318"/>
    <lineage>
        <taxon>Bacteria</taxon>
        <taxon>Pseudomonadati</taxon>
        <taxon>Verrucomicrobiota</taxon>
        <taxon>Verrucomicrobiia</taxon>
        <taxon>Verrucomicrobiales</taxon>
        <taxon>Verrucomicrobiaceae</taxon>
        <taxon>Oceaniferula</taxon>
    </lineage>
</organism>
<dbReference type="AlphaFoldDB" id="A0A851GK76"/>
<dbReference type="GO" id="GO:0009360">
    <property type="term" value="C:DNA polymerase III complex"/>
    <property type="evidence" value="ECO:0007669"/>
    <property type="project" value="InterPro"/>
</dbReference>
<dbReference type="GO" id="GO:0003887">
    <property type="term" value="F:DNA-directed DNA polymerase activity"/>
    <property type="evidence" value="ECO:0007669"/>
    <property type="project" value="UniProtKB-KW"/>
</dbReference>
<comment type="catalytic activity">
    <reaction evidence="8">
        <text>DNA(n) + a 2'-deoxyribonucleoside 5'-triphosphate = DNA(n+1) + diphosphate</text>
        <dbReference type="Rhea" id="RHEA:22508"/>
        <dbReference type="Rhea" id="RHEA-COMP:17339"/>
        <dbReference type="Rhea" id="RHEA-COMP:17340"/>
        <dbReference type="ChEBI" id="CHEBI:33019"/>
        <dbReference type="ChEBI" id="CHEBI:61560"/>
        <dbReference type="ChEBI" id="CHEBI:173112"/>
        <dbReference type="EC" id="2.7.7.7"/>
    </reaction>
</comment>
<sequence>MSQLHVIVGTDEGTVSEEALKTFTRLKPEGGDEFSTEIIDGVAANADEAYSACGKAIEALQTLPFFGGGKTVWLKNVNFLGADRTSKAEATKAGTEALLECLQAGMPDDVHFVFSCSSFNKSRSLCKFLAKEGDFRSFDKPDVSRDGWQEQVAQLVRSLAAEKEIRFTAEALDLFVMLAGEDTRQIRSELEKMDIYLGDRREVNEEDVRLMVPLSRAGVVFEIGNALQKKNGARALELVDQQMARKESAVAILRASIIPTVRNLFMAAAAGDGRKIPNNNYNQYAAALNAIPERERAWLPQKKAGGVNAYPLFLASRSAAGFGLEKLRKSMQSCLEADRCLVTTGLDDRMVLHRLIVSICSP</sequence>
<name>A0A851GK76_9BACT</name>
<gene>
    <name evidence="10" type="primary">holA</name>
    <name evidence="10" type="ORF">HW115_05830</name>
</gene>
<dbReference type="EC" id="2.7.7.7" evidence="1"/>
<keyword evidence="4 10" id="KW-0548">Nucleotidyltransferase</keyword>
<keyword evidence="5" id="KW-0235">DNA replication</keyword>
<dbReference type="InterPro" id="IPR027417">
    <property type="entry name" value="P-loop_NTPase"/>
</dbReference>
<dbReference type="Gene3D" id="1.10.8.60">
    <property type="match status" value="1"/>
</dbReference>
<evidence type="ECO:0000256" key="6">
    <source>
        <dbReference type="ARBA" id="ARBA00022932"/>
    </source>
</evidence>
<reference evidence="10 11" key="1">
    <citation type="submission" date="2020-07" db="EMBL/GenBank/DDBJ databases">
        <title>Roseicoccus Jingziensis gen. nov., sp. nov., isolated from coastal seawater.</title>
        <authorList>
            <person name="Feng X."/>
        </authorList>
    </citation>
    <scope>NUCLEOTIDE SEQUENCE [LARGE SCALE GENOMIC DNA]</scope>
    <source>
        <strain evidence="10 11">N1E253</strain>
    </source>
</reference>
<evidence type="ECO:0000256" key="3">
    <source>
        <dbReference type="ARBA" id="ARBA00022679"/>
    </source>
</evidence>
<dbReference type="Gene3D" id="1.20.272.10">
    <property type="match status" value="1"/>
</dbReference>
<keyword evidence="6" id="KW-0239">DNA-directed DNA polymerase</keyword>
<accession>A0A851GK76</accession>
<evidence type="ECO:0000256" key="7">
    <source>
        <dbReference type="ARBA" id="ARBA00034754"/>
    </source>
</evidence>
<evidence type="ECO:0000256" key="8">
    <source>
        <dbReference type="ARBA" id="ARBA00049244"/>
    </source>
</evidence>